<dbReference type="AlphaFoldDB" id="A0A6G1LH40"/>
<evidence type="ECO:0000313" key="10">
    <source>
        <dbReference type="Proteomes" id="UP000799436"/>
    </source>
</evidence>
<evidence type="ECO:0000256" key="3">
    <source>
        <dbReference type="ARBA" id="ARBA00022692"/>
    </source>
</evidence>
<name>A0A6G1LH40_9PEZI</name>
<comment type="similarity">
    <text evidence="2">Belongs to the amino acid/polyamine transporter 2 family.</text>
</comment>
<evidence type="ECO:0000256" key="1">
    <source>
        <dbReference type="ARBA" id="ARBA00004141"/>
    </source>
</evidence>
<keyword evidence="5 7" id="KW-0472">Membrane</keyword>
<feature type="compositionally biased region" description="Basic and acidic residues" evidence="6">
    <location>
        <begin position="109"/>
        <end position="127"/>
    </location>
</feature>
<dbReference type="Pfam" id="PF01490">
    <property type="entry name" value="Aa_trans"/>
    <property type="match status" value="1"/>
</dbReference>
<dbReference type="PANTHER" id="PTHR22950:SF461">
    <property type="entry name" value="AMINO ACID TRANSPORTER TRANSMEMBRANE DOMAIN-CONTAINING PROTEIN"/>
    <property type="match status" value="1"/>
</dbReference>
<feature type="transmembrane region" description="Helical" evidence="7">
    <location>
        <begin position="444"/>
        <end position="466"/>
    </location>
</feature>
<dbReference type="InterPro" id="IPR013057">
    <property type="entry name" value="AA_transpt_TM"/>
</dbReference>
<organism evidence="9 10">
    <name type="scientific">Teratosphaeria nubilosa</name>
    <dbReference type="NCBI Taxonomy" id="161662"/>
    <lineage>
        <taxon>Eukaryota</taxon>
        <taxon>Fungi</taxon>
        <taxon>Dikarya</taxon>
        <taxon>Ascomycota</taxon>
        <taxon>Pezizomycotina</taxon>
        <taxon>Dothideomycetes</taxon>
        <taxon>Dothideomycetidae</taxon>
        <taxon>Mycosphaerellales</taxon>
        <taxon>Teratosphaeriaceae</taxon>
        <taxon>Teratosphaeria</taxon>
    </lineage>
</organism>
<keyword evidence="4 7" id="KW-1133">Transmembrane helix</keyword>
<dbReference type="OrthoDB" id="40134at2759"/>
<keyword evidence="10" id="KW-1185">Reference proteome</keyword>
<feature type="domain" description="Amino acid transporter transmembrane" evidence="8">
    <location>
        <begin position="161"/>
        <end position="534"/>
    </location>
</feature>
<protein>
    <recommendedName>
        <fullName evidence="8">Amino acid transporter transmembrane domain-containing protein</fullName>
    </recommendedName>
</protein>
<evidence type="ECO:0000256" key="2">
    <source>
        <dbReference type="ARBA" id="ARBA00008066"/>
    </source>
</evidence>
<dbReference type="GO" id="GO:0016020">
    <property type="term" value="C:membrane"/>
    <property type="evidence" value="ECO:0007669"/>
    <property type="project" value="UniProtKB-SubCell"/>
</dbReference>
<evidence type="ECO:0000313" key="9">
    <source>
        <dbReference type="EMBL" id="KAF2771892.1"/>
    </source>
</evidence>
<evidence type="ECO:0000256" key="7">
    <source>
        <dbReference type="SAM" id="Phobius"/>
    </source>
</evidence>
<evidence type="ECO:0000256" key="5">
    <source>
        <dbReference type="ARBA" id="ARBA00023136"/>
    </source>
</evidence>
<reference evidence="9" key="1">
    <citation type="journal article" date="2020" name="Stud. Mycol.">
        <title>101 Dothideomycetes genomes: a test case for predicting lifestyles and emergence of pathogens.</title>
        <authorList>
            <person name="Haridas S."/>
            <person name="Albert R."/>
            <person name="Binder M."/>
            <person name="Bloem J."/>
            <person name="Labutti K."/>
            <person name="Salamov A."/>
            <person name="Andreopoulos B."/>
            <person name="Baker S."/>
            <person name="Barry K."/>
            <person name="Bills G."/>
            <person name="Bluhm B."/>
            <person name="Cannon C."/>
            <person name="Castanera R."/>
            <person name="Culley D."/>
            <person name="Daum C."/>
            <person name="Ezra D."/>
            <person name="Gonzalez J."/>
            <person name="Henrissat B."/>
            <person name="Kuo A."/>
            <person name="Liang C."/>
            <person name="Lipzen A."/>
            <person name="Lutzoni F."/>
            <person name="Magnuson J."/>
            <person name="Mondo S."/>
            <person name="Nolan M."/>
            <person name="Ohm R."/>
            <person name="Pangilinan J."/>
            <person name="Park H.-J."/>
            <person name="Ramirez L."/>
            <person name="Alfaro M."/>
            <person name="Sun H."/>
            <person name="Tritt A."/>
            <person name="Yoshinaga Y."/>
            <person name="Zwiers L.-H."/>
            <person name="Turgeon B."/>
            <person name="Goodwin S."/>
            <person name="Spatafora J."/>
            <person name="Crous P."/>
            <person name="Grigoriev I."/>
        </authorList>
    </citation>
    <scope>NUCLEOTIDE SEQUENCE</scope>
    <source>
        <strain evidence="9">CBS 116005</strain>
    </source>
</reference>
<proteinExistence type="inferred from homology"/>
<comment type="subcellular location">
    <subcellularLocation>
        <location evidence="1">Membrane</location>
        <topology evidence="1">Multi-pass membrane protein</topology>
    </subcellularLocation>
</comment>
<feature type="transmembrane region" description="Helical" evidence="7">
    <location>
        <begin position="311"/>
        <end position="330"/>
    </location>
</feature>
<evidence type="ECO:0000256" key="4">
    <source>
        <dbReference type="ARBA" id="ARBA00022989"/>
    </source>
</evidence>
<feature type="transmembrane region" description="Helical" evidence="7">
    <location>
        <begin position="277"/>
        <end position="299"/>
    </location>
</feature>
<accession>A0A6G1LH40</accession>
<feature type="compositionally biased region" description="Low complexity" evidence="6">
    <location>
        <begin position="128"/>
        <end position="139"/>
    </location>
</feature>
<keyword evidence="3 7" id="KW-0812">Transmembrane</keyword>
<dbReference type="Proteomes" id="UP000799436">
    <property type="component" value="Unassembled WGS sequence"/>
</dbReference>
<feature type="transmembrane region" description="Helical" evidence="7">
    <location>
        <begin position="486"/>
        <end position="506"/>
    </location>
</feature>
<feature type="transmembrane region" description="Helical" evidence="7">
    <location>
        <begin position="397"/>
        <end position="418"/>
    </location>
</feature>
<sequence>MAAFVSPAGLGGVADPRLGDEADNIGKARHGSVAANYAPEAADTGRRGSAIYTDSSITFEDYHYWAGISREQEKSLETKAVGLSGWGRLLVGKGIHNGTPPDVLAAEGRSSDSEGEKTDQKTKDKAAEASAVAAPSTAPQTEHRYGIAPSEWDQAQRAGRTATWGAIFYLITTDILGPYNVPWAIAQFGYGPGFALYTVFGGMAFYSGLQLWKMFVGLDSTRYPLRNYGDLAFRVYGNWARQLVNVLQSFQFFLNVALIIESSGQGLAQMATGKSGNGFLCFVVAEVIFTVAGFILGQIRTLQRLSWLSNVAIWLNVIVIIMVMVVVHSYPPNYAAVEASYGISEGPVVTTANWPPDTPLISRLNGMMNCVFAYGGATLFNELMAEMRRPMDFWKGFICAEIFIYAVYLIMGMVVYSAQGQFTYNPAYQGIPNSAYSWQTLGNAISLISALIAALLYGNIGIKVIYAAVLRDILNFPALDTKKGKFVWAAIIPIYWALAFVVAAAIPQIANLTAFVGAACILQFSYTFPPWLHVGYNCQKDAMLPEEEFDPASGTPARVDHGFKRWMRGFKKQFALNTFNSLYALAALATAGLGIYASVIGMHETFTSPDTSITPFSCTNPAG</sequence>
<feature type="region of interest" description="Disordered" evidence="6">
    <location>
        <begin position="100"/>
        <end position="143"/>
    </location>
</feature>
<dbReference type="EMBL" id="ML995817">
    <property type="protein sequence ID" value="KAF2771892.1"/>
    <property type="molecule type" value="Genomic_DNA"/>
</dbReference>
<dbReference type="PANTHER" id="PTHR22950">
    <property type="entry name" value="AMINO ACID TRANSPORTER"/>
    <property type="match status" value="1"/>
</dbReference>
<evidence type="ECO:0000259" key="8">
    <source>
        <dbReference type="Pfam" id="PF01490"/>
    </source>
</evidence>
<feature type="transmembrane region" description="Helical" evidence="7">
    <location>
        <begin position="574"/>
        <end position="599"/>
    </location>
</feature>
<feature type="transmembrane region" description="Helical" evidence="7">
    <location>
        <begin position="512"/>
        <end position="534"/>
    </location>
</feature>
<gene>
    <name evidence="9" type="ORF">EJ03DRAFT_10597</name>
</gene>
<evidence type="ECO:0000256" key="6">
    <source>
        <dbReference type="SAM" id="MobiDB-lite"/>
    </source>
</evidence>
<dbReference type="GO" id="GO:0015179">
    <property type="term" value="F:L-amino acid transmembrane transporter activity"/>
    <property type="evidence" value="ECO:0007669"/>
    <property type="project" value="TreeGrafter"/>
</dbReference>
<feature type="transmembrane region" description="Helical" evidence="7">
    <location>
        <begin position="366"/>
        <end position="385"/>
    </location>
</feature>